<dbReference type="OrthoDB" id="5813557at2759"/>
<proteinExistence type="predicted"/>
<evidence type="ECO:0000313" key="3">
    <source>
        <dbReference type="Proteomes" id="UP000276776"/>
    </source>
</evidence>
<evidence type="ECO:0000313" key="2">
    <source>
        <dbReference type="EMBL" id="VDN04229.1"/>
    </source>
</evidence>
<dbReference type="WBParaSite" id="TCLT_0000684401-mRNA-1">
    <property type="protein sequence ID" value="TCLT_0000684401-mRNA-1"/>
    <property type="gene ID" value="TCLT_0000684401"/>
</dbReference>
<keyword evidence="3" id="KW-1185">Reference proteome</keyword>
<organism evidence="4">
    <name type="scientific">Thelazia callipaeda</name>
    <name type="common">Oriental eyeworm</name>
    <name type="synonym">Parasitic nematode</name>
    <dbReference type="NCBI Taxonomy" id="103827"/>
    <lineage>
        <taxon>Eukaryota</taxon>
        <taxon>Metazoa</taxon>
        <taxon>Ecdysozoa</taxon>
        <taxon>Nematoda</taxon>
        <taxon>Chromadorea</taxon>
        <taxon>Rhabditida</taxon>
        <taxon>Spirurina</taxon>
        <taxon>Spiruromorpha</taxon>
        <taxon>Thelazioidea</taxon>
        <taxon>Thelaziidae</taxon>
        <taxon>Thelazia</taxon>
    </lineage>
</organism>
<accession>A0A0N5D1V3</accession>
<gene>
    <name evidence="2" type="ORF">TCLT_LOCUS6833</name>
</gene>
<keyword evidence="1" id="KW-0732">Signal</keyword>
<dbReference type="EMBL" id="UYYF01004449">
    <property type="protein sequence ID" value="VDN04229.1"/>
    <property type="molecule type" value="Genomic_DNA"/>
</dbReference>
<dbReference type="AlphaFoldDB" id="A0A0N5D1V3"/>
<protein>
    <submittedName>
        <fullName evidence="4">DUF148 domain-containing protein</fullName>
    </submittedName>
</protein>
<feature type="signal peptide" evidence="1">
    <location>
        <begin position="1"/>
        <end position="17"/>
    </location>
</feature>
<evidence type="ECO:0000256" key="1">
    <source>
        <dbReference type="SAM" id="SignalP"/>
    </source>
</evidence>
<name>A0A0N5D1V3_THECL</name>
<dbReference type="Proteomes" id="UP000276776">
    <property type="component" value="Unassembled WGS sequence"/>
</dbReference>
<feature type="chain" id="PRO_5043126567" evidence="1">
    <location>
        <begin position="18"/>
        <end position="159"/>
    </location>
</feature>
<dbReference type="OMA" id="QFQNAKD"/>
<reference evidence="4" key="1">
    <citation type="submission" date="2017-02" db="UniProtKB">
        <authorList>
            <consortium name="WormBaseParasite"/>
        </authorList>
    </citation>
    <scope>IDENTIFICATION</scope>
</reference>
<evidence type="ECO:0000313" key="4">
    <source>
        <dbReference type="WBParaSite" id="TCLT_0000684401-mRNA-1"/>
    </source>
</evidence>
<reference evidence="2 3" key="2">
    <citation type="submission" date="2018-11" db="EMBL/GenBank/DDBJ databases">
        <authorList>
            <consortium name="Pathogen Informatics"/>
        </authorList>
    </citation>
    <scope>NUCLEOTIDE SEQUENCE [LARGE SCALE GENOMIC DNA]</scope>
</reference>
<sequence>MMKINILFMIFAAATYGDLISDSTDFFSKKFTDVKSLFANDENQLKENVGRVKDLLSSIQGKESMLKTLANDGQKSTLEKVGNMVAQISNFQKNILGGSSDFSEKKKNWEQIVKDIFVTQGLNKILPLLQKLQNNAPAKSAVSVLLTCTIPLTTIALWR</sequence>